<dbReference type="AlphaFoldDB" id="A0A6H9T5H5"/>
<name>A0A6H9T5H5_9BURK</name>
<dbReference type="EMBL" id="VZOJ01000002">
    <property type="protein sequence ID" value="KAB0644550.1"/>
    <property type="molecule type" value="Genomic_DNA"/>
</dbReference>
<accession>A0A6H9T5H5</accession>
<dbReference type="GeneID" id="99788033"/>
<gene>
    <name evidence="1" type="ORF">F7R21_01750</name>
</gene>
<reference evidence="1 2" key="1">
    <citation type="submission" date="2019-09" db="EMBL/GenBank/DDBJ databases">
        <title>Draft genome sequences of 48 bacterial type strains from the CCUG.</title>
        <authorList>
            <person name="Tunovic T."/>
            <person name="Pineiro-Iglesias B."/>
            <person name="Unosson C."/>
            <person name="Inganas E."/>
            <person name="Ohlen M."/>
            <person name="Cardew S."/>
            <person name="Jensie-Markopoulos S."/>
            <person name="Salva-Serra F."/>
            <person name="Jaen-Luchoro D."/>
            <person name="Karlsson R."/>
            <person name="Svensson-Stadler L."/>
            <person name="Chun J."/>
            <person name="Moore E."/>
        </authorList>
    </citation>
    <scope>NUCLEOTIDE SEQUENCE [LARGE SCALE GENOMIC DNA]</scope>
    <source>
        <strain evidence="1 2">CCUG 54555</strain>
    </source>
</reference>
<sequence length="101" mass="11338">MANQNSEDSMGKSNRRLLTGNNASADIGIQLKSENSLYRVFGCADMSGGEDGAVPRGCVEHLIGHRQWNVVRRYLKQNRIPYKWRPIVLGAEFESRNGASW</sequence>
<comment type="caution">
    <text evidence="1">The sequence shown here is derived from an EMBL/GenBank/DDBJ whole genome shotgun (WGS) entry which is preliminary data.</text>
</comment>
<organism evidence="1 2">
    <name type="scientific">Burkholderia latens</name>
    <dbReference type="NCBI Taxonomy" id="488446"/>
    <lineage>
        <taxon>Bacteria</taxon>
        <taxon>Pseudomonadati</taxon>
        <taxon>Pseudomonadota</taxon>
        <taxon>Betaproteobacteria</taxon>
        <taxon>Burkholderiales</taxon>
        <taxon>Burkholderiaceae</taxon>
        <taxon>Burkholderia</taxon>
        <taxon>Burkholderia cepacia complex</taxon>
    </lineage>
</organism>
<evidence type="ECO:0000313" key="2">
    <source>
        <dbReference type="Proteomes" id="UP000430232"/>
    </source>
</evidence>
<dbReference type="RefSeq" id="WP_151062580.1">
    <property type="nucleotide sequence ID" value="NZ_CABVPL010000004.1"/>
</dbReference>
<keyword evidence="2" id="KW-1185">Reference proteome</keyword>
<evidence type="ECO:0000313" key="1">
    <source>
        <dbReference type="EMBL" id="KAB0644550.1"/>
    </source>
</evidence>
<proteinExistence type="predicted"/>
<protein>
    <submittedName>
        <fullName evidence="1">Uncharacterized protein</fullName>
    </submittedName>
</protein>
<dbReference type="Proteomes" id="UP000430232">
    <property type="component" value="Unassembled WGS sequence"/>
</dbReference>